<dbReference type="HOGENOM" id="CLU_2382700_0_0_5"/>
<keyword evidence="3" id="KW-1185">Reference proteome</keyword>
<dbReference type="Proteomes" id="UP000018922">
    <property type="component" value="Chromosome I"/>
</dbReference>
<feature type="region of interest" description="Disordered" evidence="1">
    <location>
        <begin position="53"/>
        <end position="94"/>
    </location>
</feature>
<evidence type="ECO:0000256" key="1">
    <source>
        <dbReference type="SAM" id="MobiDB-lite"/>
    </source>
</evidence>
<gene>
    <name evidence="2" type="ordered locus">MGMSRv2__1673</name>
</gene>
<proteinExistence type="predicted"/>
<dbReference type="EMBL" id="HG794546">
    <property type="protein sequence ID" value="CDK98888.1"/>
    <property type="molecule type" value="Genomic_DNA"/>
</dbReference>
<protein>
    <submittedName>
        <fullName evidence="2">Uncharacterized protein</fullName>
    </submittedName>
</protein>
<organism evidence="2 3">
    <name type="scientific">Magnetospirillum gryphiswaldense (strain DSM 6361 / JCM 21280 / NBRC 15271 / MSR-1)</name>
    <dbReference type="NCBI Taxonomy" id="431944"/>
    <lineage>
        <taxon>Bacteria</taxon>
        <taxon>Pseudomonadati</taxon>
        <taxon>Pseudomonadota</taxon>
        <taxon>Alphaproteobacteria</taxon>
        <taxon>Rhodospirillales</taxon>
        <taxon>Rhodospirillaceae</taxon>
        <taxon>Magnetospirillum</taxon>
    </lineage>
</organism>
<evidence type="ECO:0000313" key="3">
    <source>
        <dbReference type="Proteomes" id="UP000018922"/>
    </source>
</evidence>
<dbReference type="STRING" id="1430440.MGMSRv2__1673"/>
<name>V6F333_MAGGM</name>
<dbReference type="AlphaFoldDB" id="V6F333"/>
<accession>V6F333</accession>
<evidence type="ECO:0000313" key="2">
    <source>
        <dbReference type="EMBL" id="CDK98888.1"/>
    </source>
</evidence>
<sequence length="94" mass="10123">MSNTNAADALAKAEVTAERITASIKGIDGLIDGVMGSVEAGKQSREQMNALEQIRGRDSPSSPPRSRPCPCNRTKRRSKSVPASKIWKKRSGRA</sequence>
<dbReference type="KEGG" id="mgy:MGMSRv2__1673"/>
<reference evidence="2 3" key="1">
    <citation type="journal article" date="2014" name="Genome Announc.">
        <title>Complete genome sequence of Magnetospirillum gryphiswaldense MSR-1.</title>
        <authorList>
            <person name="Wang X."/>
            <person name="Wang Q."/>
            <person name="Zhang W."/>
            <person name="Wang Y."/>
            <person name="Li L."/>
            <person name="Wen T."/>
            <person name="Zhang T."/>
            <person name="Zhang Y."/>
            <person name="Xu J."/>
            <person name="Hu J."/>
            <person name="Li S."/>
            <person name="Liu L."/>
            <person name="Liu J."/>
            <person name="Jiang W."/>
            <person name="Tian J."/>
            <person name="Li Y."/>
            <person name="Schuler D."/>
            <person name="Wang L."/>
            <person name="Li J."/>
        </authorList>
    </citation>
    <scope>NUCLEOTIDE SEQUENCE [LARGE SCALE GENOMIC DNA]</scope>
    <source>
        <strain evidence="3">DSM 6361 / JCM 21280 / NBRC 15271 / MSR-1</strain>
    </source>
</reference>